<dbReference type="InterPro" id="IPR050232">
    <property type="entry name" value="FBL13/AtMIF1-like"/>
</dbReference>
<dbReference type="PANTHER" id="PTHR31900:SF30">
    <property type="entry name" value="SUPERFAMILY PROTEIN, PUTATIVE-RELATED"/>
    <property type="match status" value="1"/>
</dbReference>
<dbReference type="InterPro" id="IPR036047">
    <property type="entry name" value="F-box-like_dom_sf"/>
</dbReference>
<reference evidence="4" key="2">
    <citation type="journal article" date="2008" name="Nucleic Acids Res.">
        <title>The rice annotation project database (RAP-DB): 2008 update.</title>
        <authorList>
            <consortium name="The rice annotation project (RAP)"/>
        </authorList>
    </citation>
    <scope>GENOME REANNOTATION</scope>
    <source>
        <strain evidence="4">cv. Nipponbare</strain>
    </source>
</reference>
<dbReference type="Pfam" id="PF24758">
    <property type="entry name" value="LRR_At5g56370"/>
    <property type="match status" value="1"/>
</dbReference>
<sequence length="534" mass="60309">MASQSKKRRIAGGGDGEDRISELPDDLLGHILSFLPNNLAARTAVLSRRWRYIFGYVHTISFEEEEGEREDDWITMYFQAEEKKSMSWKLLDRMNAALLCRRRCAGRHVPLRSFHFACDSYHVWDRVIVDAWVTYVVCHSSQELHLDLRFWIGPICAGGERDRLSTIVDSEPPVFPGRHYELPRSLYSCVALQTLCLSYCDLNLLESIDLSLLKTMRLTGIHGSRSRIQRLISSCPRLADLTLEALRQLKTLSLLDKRLRSFALRCCHNVDNVAIDASELTTIAYRGAVSDDPSYTLSMHGSLAITSCTVDFCSEELITSEEEFDSSTHLHLKFDRLGSCIDSDLFPAAGFRTFTNLRRLELTGHVPDCGVAIAMRRILEMTPNLESLTLFLKPEKCNPTNCDSESESDGSSDSGYISHSDDDDDDTDGDDYGSNIGYNSHSEEDGDDSEEDSSPGIASFSAIRCLRRRVKEINLVHYEGDDGQATVARLLLRNALVLQCVCVVLTRGRIGMQMRKKRKIKRWMMSRSAKAVFL</sequence>
<dbReference type="InterPro" id="IPR055411">
    <property type="entry name" value="LRR_FXL15/At3g58940/PEG3-like"/>
</dbReference>
<dbReference type="EMBL" id="AL731637">
    <property type="protein sequence ID" value="CAE05245.2"/>
    <property type="molecule type" value="Genomic_DNA"/>
</dbReference>
<dbReference type="Proteomes" id="UP000000763">
    <property type="component" value="Chromosome 4"/>
</dbReference>
<dbReference type="AlphaFoldDB" id="A0A0P0W7X5"/>
<dbReference type="InterPro" id="IPR053781">
    <property type="entry name" value="F-box_AtFBL13-like"/>
</dbReference>
<dbReference type="InterPro" id="IPR032675">
    <property type="entry name" value="LRR_dom_sf"/>
</dbReference>
<protein>
    <submittedName>
        <fullName evidence="3">OSJNBb0115I09.7 protein</fullName>
    </submittedName>
</protein>
<dbReference type="SUPFAM" id="SSF52058">
    <property type="entry name" value="L domain-like"/>
    <property type="match status" value="1"/>
</dbReference>
<evidence type="ECO:0000259" key="2">
    <source>
        <dbReference type="PROSITE" id="PS50181"/>
    </source>
</evidence>
<feature type="region of interest" description="Disordered" evidence="1">
    <location>
        <begin position="399"/>
        <end position="456"/>
    </location>
</feature>
<gene>
    <name evidence="3" type="primary">OSJNBb0115I09.7</name>
</gene>
<accession>A0A0P0W7X5</accession>
<dbReference type="Gene3D" id="3.80.10.10">
    <property type="entry name" value="Ribonuclease Inhibitor"/>
    <property type="match status" value="1"/>
</dbReference>
<dbReference type="InterPro" id="IPR001810">
    <property type="entry name" value="F-box_dom"/>
</dbReference>
<dbReference type="Gene3D" id="1.20.1280.50">
    <property type="match status" value="1"/>
</dbReference>
<proteinExistence type="predicted"/>
<feature type="compositionally biased region" description="Acidic residues" evidence="1">
    <location>
        <begin position="444"/>
        <end position="453"/>
    </location>
</feature>
<name>A0A0P0W7X5_ORYSJ</name>
<feature type="domain" description="F-box" evidence="2">
    <location>
        <begin position="17"/>
        <end position="65"/>
    </location>
</feature>
<evidence type="ECO:0000256" key="1">
    <source>
        <dbReference type="SAM" id="MobiDB-lite"/>
    </source>
</evidence>
<organism evidence="3 4">
    <name type="scientific">Oryza sativa subsp. japonica</name>
    <name type="common">Rice</name>
    <dbReference type="NCBI Taxonomy" id="39947"/>
    <lineage>
        <taxon>Eukaryota</taxon>
        <taxon>Viridiplantae</taxon>
        <taxon>Streptophyta</taxon>
        <taxon>Embryophyta</taxon>
        <taxon>Tracheophyta</taxon>
        <taxon>Spermatophyta</taxon>
        <taxon>Magnoliopsida</taxon>
        <taxon>Liliopsida</taxon>
        <taxon>Poales</taxon>
        <taxon>Poaceae</taxon>
        <taxon>BOP clade</taxon>
        <taxon>Oryzoideae</taxon>
        <taxon>Oryzeae</taxon>
        <taxon>Oryzinae</taxon>
        <taxon>Oryza</taxon>
        <taxon>Oryza sativa</taxon>
    </lineage>
</organism>
<dbReference type="CDD" id="cd22160">
    <property type="entry name" value="F-box_AtFBL13-like"/>
    <property type="match status" value="1"/>
</dbReference>
<dbReference type="PANTHER" id="PTHR31900">
    <property type="entry name" value="F-BOX/RNI SUPERFAMILY PROTEIN-RELATED"/>
    <property type="match status" value="1"/>
</dbReference>
<evidence type="ECO:0000313" key="3">
    <source>
        <dbReference type="EMBL" id="CAE05245.2"/>
    </source>
</evidence>
<dbReference type="SUPFAM" id="SSF81383">
    <property type="entry name" value="F-box domain"/>
    <property type="match status" value="1"/>
</dbReference>
<dbReference type="Pfam" id="PF00646">
    <property type="entry name" value="F-box"/>
    <property type="match status" value="1"/>
</dbReference>
<dbReference type="PROSITE" id="PS50181">
    <property type="entry name" value="FBOX"/>
    <property type="match status" value="1"/>
</dbReference>
<reference evidence="4" key="1">
    <citation type="journal article" date="2005" name="Nature">
        <title>The map-based sequence of the rice genome.</title>
        <authorList>
            <consortium name="International rice genome sequencing project (IRGSP)"/>
            <person name="Matsumoto T."/>
            <person name="Wu J."/>
            <person name="Kanamori H."/>
            <person name="Katayose Y."/>
            <person name="Fujisawa M."/>
            <person name="Namiki N."/>
            <person name="Mizuno H."/>
            <person name="Yamamoto K."/>
            <person name="Antonio B.A."/>
            <person name="Baba T."/>
            <person name="Sakata K."/>
            <person name="Nagamura Y."/>
            <person name="Aoki H."/>
            <person name="Arikawa K."/>
            <person name="Arita K."/>
            <person name="Bito T."/>
            <person name="Chiden Y."/>
            <person name="Fujitsuka N."/>
            <person name="Fukunaka R."/>
            <person name="Hamada M."/>
            <person name="Harada C."/>
            <person name="Hayashi A."/>
            <person name="Hijishita S."/>
            <person name="Honda M."/>
            <person name="Hosokawa S."/>
            <person name="Ichikawa Y."/>
            <person name="Idonuma A."/>
            <person name="Iijima M."/>
            <person name="Ikeda M."/>
            <person name="Ikeno M."/>
            <person name="Ito K."/>
            <person name="Ito S."/>
            <person name="Ito T."/>
            <person name="Ito Y."/>
            <person name="Ito Y."/>
            <person name="Iwabuchi A."/>
            <person name="Kamiya K."/>
            <person name="Karasawa W."/>
            <person name="Kurita K."/>
            <person name="Katagiri S."/>
            <person name="Kikuta A."/>
            <person name="Kobayashi H."/>
            <person name="Kobayashi N."/>
            <person name="Machita K."/>
            <person name="Maehara T."/>
            <person name="Masukawa M."/>
            <person name="Mizubayashi T."/>
            <person name="Mukai Y."/>
            <person name="Nagasaki H."/>
            <person name="Nagata Y."/>
            <person name="Naito S."/>
            <person name="Nakashima M."/>
            <person name="Nakama Y."/>
            <person name="Nakamichi Y."/>
            <person name="Nakamura M."/>
            <person name="Meguro A."/>
            <person name="Negishi M."/>
            <person name="Ohta I."/>
            <person name="Ohta T."/>
            <person name="Okamoto M."/>
            <person name="Ono N."/>
            <person name="Saji S."/>
            <person name="Sakaguchi M."/>
            <person name="Sakai K."/>
            <person name="Shibata M."/>
            <person name="Shimokawa T."/>
            <person name="Song J."/>
            <person name="Takazaki Y."/>
            <person name="Terasawa K."/>
            <person name="Tsugane M."/>
            <person name="Tsuji K."/>
            <person name="Ueda S."/>
            <person name="Waki K."/>
            <person name="Yamagata H."/>
            <person name="Yamamoto M."/>
            <person name="Yamamoto S."/>
            <person name="Yamane H."/>
            <person name="Yoshiki S."/>
            <person name="Yoshihara R."/>
            <person name="Yukawa K."/>
            <person name="Zhong H."/>
            <person name="Yano M."/>
            <person name="Yuan Q."/>
            <person name="Ouyang S."/>
            <person name="Liu J."/>
            <person name="Jones K.M."/>
            <person name="Gansberger K."/>
            <person name="Moffat K."/>
            <person name="Hill J."/>
            <person name="Bera J."/>
            <person name="Fadrosh D."/>
            <person name="Jin S."/>
            <person name="Johri S."/>
            <person name="Kim M."/>
            <person name="Overton L."/>
            <person name="Reardon M."/>
            <person name="Tsitrin T."/>
            <person name="Vuong H."/>
            <person name="Weaver B."/>
            <person name="Ciecko A."/>
            <person name="Tallon L."/>
            <person name="Jackson J."/>
            <person name="Pai G."/>
            <person name="Aken S.V."/>
            <person name="Utterback T."/>
            <person name="Reidmuller S."/>
            <person name="Feldblyum T."/>
            <person name="Hsiao J."/>
            <person name="Zismann V."/>
            <person name="Iobst S."/>
            <person name="de Vazeille A.R."/>
            <person name="Buell C.R."/>
            <person name="Ying K."/>
            <person name="Li Y."/>
            <person name="Lu T."/>
            <person name="Huang Y."/>
            <person name="Zhao Q."/>
            <person name="Feng Q."/>
            <person name="Zhang L."/>
            <person name="Zhu J."/>
            <person name="Weng Q."/>
            <person name="Mu J."/>
            <person name="Lu Y."/>
            <person name="Fan D."/>
            <person name="Liu Y."/>
            <person name="Guan J."/>
            <person name="Zhang Y."/>
            <person name="Yu S."/>
            <person name="Liu X."/>
            <person name="Zhang Y."/>
            <person name="Hong G."/>
            <person name="Han B."/>
            <person name="Choisne N."/>
            <person name="Demange N."/>
            <person name="Orjeda G."/>
            <person name="Samain S."/>
            <person name="Cattolico L."/>
            <person name="Pelletier E."/>
            <person name="Couloux A."/>
            <person name="Segurens B."/>
            <person name="Wincker P."/>
            <person name="D'Hont A."/>
            <person name="Scarpelli C."/>
            <person name="Weissenbach J."/>
            <person name="Salanoubat M."/>
            <person name="Quetier F."/>
            <person name="Yu Y."/>
            <person name="Kim H.R."/>
            <person name="Rambo T."/>
            <person name="Currie J."/>
            <person name="Collura K."/>
            <person name="Luo M."/>
            <person name="Yang T."/>
            <person name="Ammiraju J.S.S."/>
            <person name="Engler F."/>
            <person name="Soderlund C."/>
            <person name="Wing R.A."/>
            <person name="Palmer L.E."/>
            <person name="de la Bastide M."/>
            <person name="Spiegel L."/>
            <person name="Nascimento L."/>
            <person name="Zutavern T."/>
            <person name="O'Shaughnessy A."/>
            <person name="Dike S."/>
            <person name="Dedhia N."/>
            <person name="Preston R."/>
            <person name="Balija V."/>
            <person name="McCombie W.R."/>
            <person name="Chow T."/>
            <person name="Chen H."/>
            <person name="Chung M."/>
            <person name="Chen C."/>
            <person name="Shaw J."/>
            <person name="Wu H."/>
            <person name="Hsiao K."/>
            <person name="Chao Y."/>
            <person name="Chu M."/>
            <person name="Cheng C."/>
            <person name="Hour A."/>
            <person name="Lee P."/>
            <person name="Lin S."/>
            <person name="Lin Y."/>
            <person name="Liou J."/>
            <person name="Liu S."/>
            <person name="Hsing Y."/>
            <person name="Raghuvanshi S."/>
            <person name="Mohanty A."/>
            <person name="Bharti A.K."/>
            <person name="Gaur A."/>
            <person name="Gupta V."/>
            <person name="Kumar D."/>
            <person name="Ravi V."/>
            <person name="Vij S."/>
            <person name="Kapur A."/>
            <person name="Khurana P."/>
            <person name="Khurana P."/>
            <person name="Khurana J.P."/>
            <person name="Tyagi A.K."/>
            <person name="Gaikwad K."/>
            <person name="Singh A."/>
            <person name="Dalal V."/>
            <person name="Srivastava S."/>
            <person name="Dixit A."/>
            <person name="Pal A.K."/>
            <person name="Ghazi I.A."/>
            <person name="Yadav M."/>
            <person name="Pandit A."/>
            <person name="Bhargava A."/>
            <person name="Sureshbabu K."/>
            <person name="Batra K."/>
            <person name="Sharma T.R."/>
            <person name="Mohapatra T."/>
            <person name="Singh N.K."/>
            <person name="Messing J."/>
            <person name="Nelson A.B."/>
            <person name="Fuks G."/>
            <person name="Kavchok S."/>
            <person name="Keizer G."/>
            <person name="Linton E."/>
            <person name="Llaca V."/>
            <person name="Song R."/>
            <person name="Tanyolac B."/>
            <person name="Young S."/>
            <person name="Ho-Il K."/>
            <person name="Hahn J.H."/>
            <person name="Sangsakoo G."/>
            <person name="Vanavichit A."/>
            <person name="de Mattos Luiz.A.T."/>
            <person name="Zimmer P.D."/>
            <person name="Malone G."/>
            <person name="Dellagostin O."/>
            <person name="de Oliveira A.C."/>
            <person name="Bevan M."/>
            <person name="Bancroft I."/>
            <person name="Minx P."/>
            <person name="Cordum H."/>
            <person name="Wilson R."/>
            <person name="Cheng Z."/>
            <person name="Jin W."/>
            <person name="Jiang J."/>
            <person name="Leong S.A."/>
            <person name="Iwama H."/>
            <person name="Gojobori T."/>
            <person name="Itoh T."/>
            <person name="Niimura Y."/>
            <person name="Fujii Y."/>
            <person name="Habara T."/>
            <person name="Sakai H."/>
            <person name="Sato Y."/>
            <person name="Wilson G."/>
            <person name="Kumar K."/>
            <person name="McCouch S."/>
            <person name="Juretic N."/>
            <person name="Hoen D."/>
            <person name="Wright S."/>
            <person name="Bruskiewich R."/>
            <person name="Bureau T."/>
            <person name="Miyao A."/>
            <person name="Hirochika H."/>
            <person name="Nishikawa T."/>
            <person name="Kadowaki K."/>
            <person name="Sugiura M."/>
            <person name="Burr B."/>
            <person name="Sasaki T."/>
        </authorList>
    </citation>
    <scope>NUCLEOTIDE SEQUENCE [LARGE SCALE GENOMIC DNA]</scope>
    <source>
        <strain evidence="4">cv. Nipponbare</strain>
    </source>
</reference>
<evidence type="ECO:0000313" key="4">
    <source>
        <dbReference type="Proteomes" id="UP000000763"/>
    </source>
</evidence>
<feature type="compositionally biased region" description="Acidic residues" evidence="1">
    <location>
        <begin position="421"/>
        <end position="431"/>
    </location>
</feature>